<dbReference type="PANTHER" id="PTHR11014">
    <property type="entry name" value="PEPTIDASE M20 FAMILY MEMBER"/>
    <property type="match status" value="1"/>
</dbReference>
<evidence type="ECO:0000256" key="1">
    <source>
        <dbReference type="ARBA" id="ARBA00006153"/>
    </source>
</evidence>
<feature type="chain" id="PRO_5045675456" description="Peptidase M20 dimerisation domain-containing protein" evidence="5">
    <location>
        <begin position="24"/>
        <end position="465"/>
    </location>
</feature>
<dbReference type="InterPro" id="IPR044757">
    <property type="entry name" value="ILR1-like_Hyd"/>
</dbReference>
<evidence type="ECO:0000313" key="8">
    <source>
        <dbReference type="Proteomes" id="UP000827721"/>
    </source>
</evidence>
<dbReference type="NCBIfam" id="TIGR01891">
    <property type="entry name" value="amidohydrolases"/>
    <property type="match status" value="1"/>
</dbReference>
<dbReference type="Proteomes" id="UP000827721">
    <property type="component" value="Unassembled WGS sequence"/>
</dbReference>
<keyword evidence="2 5" id="KW-0732">Signal</keyword>
<name>A0ABQ8I6D6_9ROSI</name>
<evidence type="ECO:0000256" key="4">
    <source>
        <dbReference type="SAM" id="Phobius"/>
    </source>
</evidence>
<evidence type="ECO:0000256" key="5">
    <source>
        <dbReference type="SAM" id="SignalP"/>
    </source>
</evidence>
<reference evidence="7 8" key="1">
    <citation type="submission" date="2021-02" db="EMBL/GenBank/DDBJ databases">
        <title>Plant Genome Project.</title>
        <authorList>
            <person name="Zhang R.-G."/>
        </authorList>
    </citation>
    <scope>NUCLEOTIDE SEQUENCE [LARGE SCALE GENOMIC DNA]</scope>
    <source>
        <tissue evidence="7">Leaves</tissue>
    </source>
</reference>
<dbReference type="InterPro" id="IPR017439">
    <property type="entry name" value="Amidohydrolase"/>
</dbReference>
<gene>
    <name evidence="7" type="ORF">JRO89_XS04G0217700</name>
</gene>
<evidence type="ECO:0000256" key="2">
    <source>
        <dbReference type="ARBA" id="ARBA00022729"/>
    </source>
</evidence>
<proteinExistence type="inferred from homology"/>
<dbReference type="PIRSF" id="PIRSF005962">
    <property type="entry name" value="Pept_M20D_amidohydro"/>
    <property type="match status" value="1"/>
</dbReference>
<evidence type="ECO:0000259" key="6">
    <source>
        <dbReference type="Pfam" id="PF07687"/>
    </source>
</evidence>
<dbReference type="SUPFAM" id="SSF55031">
    <property type="entry name" value="Bacterial exopeptidase dimerisation domain"/>
    <property type="match status" value="1"/>
</dbReference>
<dbReference type="SUPFAM" id="SSF53187">
    <property type="entry name" value="Zn-dependent exopeptidases"/>
    <property type="match status" value="1"/>
</dbReference>
<feature type="transmembrane region" description="Helical" evidence="4">
    <location>
        <begin position="162"/>
        <end position="182"/>
    </location>
</feature>
<protein>
    <recommendedName>
        <fullName evidence="6">Peptidase M20 dimerisation domain-containing protein</fullName>
    </recommendedName>
</protein>
<dbReference type="PANTHER" id="PTHR11014:SF119">
    <property type="entry name" value="IAA-AMINO ACID HYDROLASE ILR1-LIKE 1"/>
    <property type="match status" value="1"/>
</dbReference>
<keyword evidence="3" id="KW-0378">Hydrolase</keyword>
<dbReference type="CDD" id="cd08017">
    <property type="entry name" value="M20_IAA_Hyd"/>
    <property type="match status" value="1"/>
</dbReference>
<organism evidence="7 8">
    <name type="scientific">Xanthoceras sorbifolium</name>
    <dbReference type="NCBI Taxonomy" id="99658"/>
    <lineage>
        <taxon>Eukaryota</taxon>
        <taxon>Viridiplantae</taxon>
        <taxon>Streptophyta</taxon>
        <taxon>Embryophyta</taxon>
        <taxon>Tracheophyta</taxon>
        <taxon>Spermatophyta</taxon>
        <taxon>Magnoliopsida</taxon>
        <taxon>eudicotyledons</taxon>
        <taxon>Gunneridae</taxon>
        <taxon>Pentapetalae</taxon>
        <taxon>rosids</taxon>
        <taxon>malvids</taxon>
        <taxon>Sapindales</taxon>
        <taxon>Sapindaceae</taxon>
        <taxon>Xanthoceroideae</taxon>
        <taxon>Xanthoceras</taxon>
    </lineage>
</organism>
<dbReference type="InterPro" id="IPR011650">
    <property type="entry name" value="Peptidase_M20_dimer"/>
</dbReference>
<feature type="signal peptide" evidence="5">
    <location>
        <begin position="1"/>
        <end position="23"/>
    </location>
</feature>
<feature type="domain" description="Peptidase M20 dimerisation" evidence="6">
    <location>
        <begin position="238"/>
        <end position="333"/>
    </location>
</feature>
<evidence type="ECO:0000256" key="3">
    <source>
        <dbReference type="ARBA" id="ARBA00022801"/>
    </source>
</evidence>
<dbReference type="InterPro" id="IPR002933">
    <property type="entry name" value="Peptidase_M20"/>
</dbReference>
<keyword evidence="4" id="KW-1133">Transmembrane helix</keyword>
<evidence type="ECO:0000313" key="7">
    <source>
        <dbReference type="EMBL" id="KAH7572193.1"/>
    </source>
</evidence>
<keyword evidence="4" id="KW-0812">Transmembrane</keyword>
<keyword evidence="4" id="KW-0472">Membrane</keyword>
<dbReference type="Gene3D" id="3.40.630.10">
    <property type="entry name" value="Zn peptidases"/>
    <property type="match status" value="1"/>
</dbReference>
<comment type="similarity">
    <text evidence="1">Belongs to the peptidase M20 family.</text>
</comment>
<dbReference type="Pfam" id="PF07687">
    <property type="entry name" value="M20_dimer"/>
    <property type="match status" value="1"/>
</dbReference>
<dbReference type="InterPro" id="IPR036264">
    <property type="entry name" value="Bact_exopeptidase_dim_dom"/>
</dbReference>
<dbReference type="Gene3D" id="3.30.70.360">
    <property type="match status" value="1"/>
</dbReference>
<sequence length="465" mass="51104">MAFSELVSFFFTMYLLLPTPISSNNISLSPEELAQIPVNFLDLAKKPDVFDWMVGIRRKLHENPELSFEEFETSKLIRAELDQMGIPYTYPIAVTGIVGYIGTGGPPFVALRADMDALAMQELVEWEHKSKVPGKMHACGHDAHIAMLLGAAKMLQELRHKLLVFSFFLFCFIKLICVHGQIGTVVLLFQPAEEGWGGAKKMLDAGVLKNVEAIFGLHVSPAYPIGTVASRPGPLTAGSGRFAAVISGKGGHAAIPQQTIDPILAASNVIVSLQHLVSREADPLDSQVVTVTKFQGGGSFNVIPDSVSIGGTFRALSKESFAQLRQRIEEVITMQARVQRCNATVTFNENGKPFYPVLVNNKDLHEHFRKVAGDMLGFQNLKVMLPLMGAEDFSFYAEAIPGYFFCLGLDDKTKGTFELEHSPLFRINEDALPYGAALHASLAMRYLLENQPESTSLKGSFHDEL</sequence>
<comment type="caution">
    <text evidence="7">The sequence shown here is derived from an EMBL/GenBank/DDBJ whole genome shotgun (WGS) entry which is preliminary data.</text>
</comment>
<dbReference type="EMBL" id="JAFEMO010000004">
    <property type="protein sequence ID" value="KAH7572193.1"/>
    <property type="molecule type" value="Genomic_DNA"/>
</dbReference>
<feature type="transmembrane region" description="Helical" evidence="4">
    <location>
        <begin position="88"/>
        <end position="111"/>
    </location>
</feature>
<accession>A0ABQ8I6D6</accession>
<dbReference type="Pfam" id="PF01546">
    <property type="entry name" value="Peptidase_M20"/>
    <property type="match status" value="1"/>
</dbReference>
<keyword evidence="8" id="KW-1185">Reference proteome</keyword>